<comment type="caution">
    <text evidence="1">The sequence shown here is derived from an EMBL/GenBank/DDBJ whole genome shotgun (WGS) entry which is preliminary data.</text>
</comment>
<dbReference type="EMBL" id="CAMKVN010001045">
    <property type="protein sequence ID" value="CAI2173290.1"/>
    <property type="molecule type" value="Genomic_DNA"/>
</dbReference>
<protein>
    <submittedName>
        <fullName evidence="1">5925_t:CDS:1</fullName>
    </submittedName>
</protein>
<gene>
    <name evidence="1" type="ORF">FWILDA_LOCUS6012</name>
</gene>
<name>A0A9W4SLT1_9GLOM</name>
<accession>A0A9W4SLT1</accession>
<dbReference type="Proteomes" id="UP001153678">
    <property type="component" value="Unassembled WGS sequence"/>
</dbReference>
<sequence length="128" mass="14714">MPAGSDLLDRLKSEHTRNDALDDLKRFLSDNDPNIKSNILYNCISYIASHTYHFTDRQYEELASLAISNKVLTTKQKSNIESWIDNRDDLIEEKGSGMHYVPYDGPDDIDRYLGHGEFDDDAGYYVCD</sequence>
<reference evidence="1" key="1">
    <citation type="submission" date="2022-08" db="EMBL/GenBank/DDBJ databases">
        <authorList>
            <person name="Kallberg Y."/>
            <person name="Tangrot J."/>
            <person name="Rosling A."/>
        </authorList>
    </citation>
    <scope>NUCLEOTIDE SEQUENCE</scope>
    <source>
        <strain evidence="1">Wild A</strain>
    </source>
</reference>
<dbReference type="OrthoDB" id="2396395at2759"/>
<organism evidence="1 2">
    <name type="scientific">Funneliformis geosporum</name>
    <dbReference type="NCBI Taxonomy" id="1117311"/>
    <lineage>
        <taxon>Eukaryota</taxon>
        <taxon>Fungi</taxon>
        <taxon>Fungi incertae sedis</taxon>
        <taxon>Mucoromycota</taxon>
        <taxon>Glomeromycotina</taxon>
        <taxon>Glomeromycetes</taxon>
        <taxon>Glomerales</taxon>
        <taxon>Glomeraceae</taxon>
        <taxon>Funneliformis</taxon>
    </lineage>
</organism>
<dbReference type="AlphaFoldDB" id="A0A9W4SLT1"/>
<keyword evidence="2" id="KW-1185">Reference proteome</keyword>
<evidence type="ECO:0000313" key="2">
    <source>
        <dbReference type="Proteomes" id="UP001153678"/>
    </source>
</evidence>
<evidence type="ECO:0000313" key="1">
    <source>
        <dbReference type="EMBL" id="CAI2173290.1"/>
    </source>
</evidence>
<proteinExistence type="predicted"/>